<name>A0A3P3U4W6_9BACL</name>
<dbReference type="GO" id="GO:0017057">
    <property type="term" value="F:6-phosphogluconolactonase activity"/>
    <property type="evidence" value="ECO:0007669"/>
    <property type="project" value="TreeGrafter"/>
</dbReference>
<proteinExistence type="inferred from homology"/>
<dbReference type="SUPFAM" id="SSF51004">
    <property type="entry name" value="C-terminal (heme d1) domain of cytochrome cd1-nitrite reductase"/>
    <property type="match status" value="1"/>
</dbReference>
<accession>A0A3P3U4W6</accession>
<dbReference type="OrthoDB" id="9790815at2"/>
<sequence>MSIFDRTDSRLFYAGSYAEPGGPGIYLCELDLRSGAMRILGQTDGIVNPSFVIADMDAWRLYTVSEQSEGRTASFAINPADGGLTKLNELPTLGADPCHLALAKAGEEGWLLASNYSSGNVISFTLGEDGALAGIRSNVQHEGGGVHLERQEGPHAHSAVPSRDGRCAYVSDLGIDRIVIYRLEDGKLVKHGEARLPDGSGPRHFVIHPSGRYAYGMNELNNTLTVYACDVDQRRLEPLEHVGTLPGDFRGENYPADIHLSPDGRFLYGSNRGHNSLVRFRIDPASGKLGDPEWIGTGGNWPRNFAVLDGYVLVANQYSGNIVAFRRDAETGQLSPAGQELAIAKVSCIEPLNSRAGAGTYSLPPEI</sequence>
<dbReference type="GO" id="GO:0005829">
    <property type="term" value="C:cytosol"/>
    <property type="evidence" value="ECO:0007669"/>
    <property type="project" value="TreeGrafter"/>
</dbReference>
<comment type="similarity">
    <text evidence="1">Belongs to the cycloisomerase 2 family.</text>
</comment>
<dbReference type="Pfam" id="PF10282">
    <property type="entry name" value="Lactonase"/>
    <property type="match status" value="1"/>
</dbReference>
<evidence type="ECO:0000256" key="1">
    <source>
        <dbReference type="ARBA" id="ARBA00005564"/>
    </source>
</evidence>
<comment type="caution">
    <text evidence="2">The sequence shown here is derived from an EMBL/GenBank/DDBJ whole genome shotgun (WGS) entry which is preliminary data.</text>
</comment>
<dbReference type="PANTHER" id="PTHR30344">
    <property type="entry name" value="6-PHOSPHOGLUCONOLACTONASE-RELATED"/>
    <property type="match status" value="1"/>
</dbReference>
<dbReference type="RefSeq" id="WP_128631457.1">
    <property type="nucleotide sequence ID" value="NZ_RRCN01000001.1"/>
</dbReference>
<evidence type="ECO:0000313" key="3">
    <source>
        <dbReference type="Proteomes" id="UP000267017"/>
    </source>
</evidence>
<organism evidence="2 3">
    <name type="scientific">Paenibacillus oralis</name>
    <dbReference type="NCBI Taxonomy" id="2490856"/>
    <lineage>
        <taxon>Bacteria</taxon>
        <taxon>Bacillati</taxon>
        <taxon>Bacillota</taxon>
        <taxon>Bacilli</taxon>
        <taxon>Bacillales</taxon>
        <taxon>Paenibacillaceae</taxon>
        <taxon>Paenibacillus</taxon>
    </lineage>
</organism>
<dbReference type="Proteomes" id="UP000267017">
    <property type="component" value="Unassembled WGS sequence"/>
</dbReference>
<dbReference type="InterPro" id="IPR019405">
    <property type="entry name" value="Lactonase_7-beta_prop"/>
</dbReference>
<dbReference type="InterPro" id="IPR015943">
    <property type="entry name" value="WD40/YVTN_repeat-like_dom_sf"/>
</dbReference>
<dbReference type="InterPro" id="IPR050282">
    <property type="entry name" value="Cycloisomerase_2"/>
</dbReference>
<reference evidence="2 3" key="1">
    <citation type="submission" date="2018-11" db="EMBL/GenBank/DDBJ databases">
        <title>Genome sequencing of Paenibacillus sp. KCOM 3021 (= ChDC PVNT-B20).</title>
        <authorList>
            <person name="Kook J.-K."/>
            <person name="Park S.-N."/>
            <person name="Lim Y.K."/>
        </authorList>
    </citation>
    <scope>NUCLEOTIDE SEQUENCE [LARGE SCALE GENOMIC DNA]</scope>
    <source>
        <strain evidence="2 3">KCOM 3021</strain>
    </source>
</reference>
<dbReference type="Gene3D" id="2.130.10.10">
    <property type="entry name" value="YVTN repeat-like/Quinoprotein amine dehydrogenase"/>
    <property type="match status" value="1"/>
</dbReference>
<dbReference type="AlphaFoldDB" id="A0A3P3U4W6"/>
<keyword evidence="3" id="KW-1185">Reference proteome</keyword>
<protein>
    <submittedName>
        <fullName evidence="2">Lactonase family protein</fullName>
    </submittedName>
</protein>
<evidence type="ECO:0000313" key="2">
    <source>
        <dbReference type="EMBL" id="RRJ63623.1"/>
    </source>
</evidence>
<gene>
    <name evidence="2" type="ORF">EHV15_12300</name>
</gene>
<dbReference type="PANTHER" id="PTHR30344:SF1">
    <property type="entry name" value="6-PHOSPHOGLUCONOLACTONASE"/>
    <property type="match status" value="1"/>
</dbReference>
<dbReference type="EMBL" id="RRCN01000001">
    <property type="protein sequence ID" value="RRJ63623.1"/>
    <property type="molecule type" value="Genomic_DNA"/>
</dbReference>
<dbReference type="InterPro" id="IPR011048">
    <property type="entry name" value="Haem_d1_sf"/>
</dbReference>